<dbReference type="Gene3D" id="2.60.120.10">
    <property type="entry name" value="Jelly Rolls"/>
    <property type="match status" value="1"/>
</dbReference>
<dbReference type="Proteomes" id="UP000190037">
    <property type="component" value="Unassembled WGS sequence"/>
</dbReference>
<keyword evidence="1" id="KW-0678">Repressor</keyword>
<gene>
    <name evidence="9" type="ORF">B4N89_36615</name>
</gene>
<dbReference type="SUPFAM" id="SSF46689">
    <property type="entry name" value="Homeodomain-like"/>
    <property type="match status" value="1"/>
</dbReference>
<dbReference type="PROSITE" id="PS01124">
    <property type="entry name" value="HTH_ARAC_FAMILY_2"/>
    <property type="match status" value="1"/>
</dbReference>
<feature type="domain" description="HTH araC/xylS-type" evidence="8">
    <location>
        <begin position="165"/>
        <end position="265"/>
    </location>
</feature>
<dbReference type="InterPro" id="IPR018060">
    <property type="entry name" value="HTH_AraC"/>
</dbReference>
<dbReference type="STRING" id="159449.B4N89_36615"/>
<evidence type="ECO:0000259" key="8">
    <source>
        <dbReference type="PROSITE" id="PS01124"/>
    </source>
</evidence>
<dbReference type="InterPro" id="IPR009057">
    <property type="entry name" value="Homeodomain-like_sf"/>
</dbReference>
<dbReference type="PANTHER" id="PTHR11019">
    <property type="entry name" value="HTH-TYPE TRANSCRIPTIONAL REGULATOR NIMR"/>
    <property type="match status" value="1"/>
</dbReference>
<proteinExistence type="predicted"/>
<dbReference type="EMBL" id="MWQN01000003">
    <property type="protein sequence ID" value="OPC77803.1"/>
    <property type="molecule type" value="Genomic_DNA"/>
</dbReference>
<evidence type="ECO:0000313" key="9">
    <source>
        <dbReference type="EMBL" id="OPC77803.1"/>
    </source>
</evidence>
<protein>
    <recommendedName>
        <fullName evidence="5">HTH-type transcriptional regulator RipA</fullName>
    </recommendedName>
    <alternativeName>
        <fullName evidence="6">Repressor of iron proteins A</fullName>
    </alternativeName>
</protein>
<evidence type="ECO:0000256" key="5">
    <source>
        <dbReference type="ARBA" id="ARBA00074140"/>
    </source>
</evidence>
<name>A0A1T3NLN8_9ACTN</name>
<keyword evidence="2" id="KW-0805">Transcription regulation</keyword>
<dbReference type="FunFam" id="1.10.10.60:FF:000132">
    <property type="entry name" value="AraC family transcriptional regulator"/>
    <property type="match status" value="1"/>
</dbReference>
<evidence type="ECO:0000256" key="3">
    <source>
        <dbReference type="ARBA" id="ARBA00023125"/>
    </source>
</evidence>
<keyword evidence="3" id="KW-0238">DNA-binding</keyword>
<dbReference type="InterPro" id="IPR018062">
    <property type="entry name" value="HTH_AraC-typ_CS"/>
</dbReference>
<dbReference type="GO" id="GO:0003700">
    <property type="term" value="F:DNA-binding transcription factor activity"/>
    <property type="evidence" value="ECO:0007669"/>
    <property type="project" value="InterPro"/>
</dbReference>
<evidence type="ECO:0000256" key="1">
    <source>
        <dbReference type="ARBA" id="ARBA00022491"/>
    </source>
</evidence>
<dbReference type="PANTHER" id="PTHR11019:SF199">
    <property type="entry name" value="HTH-TYPE TRANSCRIPTIONAL REGULATOR NIMR"/>
    <property type="match status" value="1"/>
</dbReference>
<keyword evidence="4" id="KW-0804">Transcription</keyword>
<evidence type="ECO:0000256" key="7">
    <source>
        <dbReference type="SAM" id="MobiDB-lite"/>
    </source>
</evidence>
<evidence type="ECO:0000313" key="10">
    <source>
        <dbReference type="Proteomes" id="UP000190037"/>
    </source>
</evidence>
<feature type="region of interest" description="Disordered" evidence="7">
    <location>
        <begin position="277"/>
        <end position="304"/>
    </location>
</feature>
<dbReference type="Gene3D" id="1.10.10.60">
    <property type="entry name" value="Homeodomain-like"/>
    <property type="match status" value="1"/>
</dbReference>
<accession>A0A1T3NLN8</accession>
<keyword evidence="10" id="KW-1185">Reference proteome</keyword>
<evidence type="ECO:0000256" key="4">
    <source>
        <dbReference type="ARBA" id="ARBA00023163"/>
    </source>
</evidence>
<dbReference type="SUPFAM" id="SSF51182">
    <property type="entry name" value="RmlC-like cupins"/>
    <property type="match status" value="1"/>
</dbReference>
<dbReference type="AlphaFoldDB" id="A0A1T3NLN8"/>
<dbReference type="SMART" id="SM00342">
    <property type="entry name" value="HTH_ARAC"/>
    <property type="match status" value="1"/>
</dbReference>
<dbReference type="InterPro" id="IPR014710">
    <property type="entry name" value="RmlC-like_jellyroll"/>
</dbReference>
<evidence type="ECO:0000256" key="2">
    <source>
        <dbReference type="ARBA" id="ARBA00023015"/>
    </source>
</evidence>
<comment type="caution">
    <text evidence="9">The sequence shown here is derived from an EMBL/GenBank/DDBJ whole genome shotgun (WGS) entry which is preliminary data.</text>
</comment>
<dbReference type="GO" id="GO:0043565">
    <property type="term" value="F:sequence-specific DNA binding"/>
    <property type="evidence" value="ECO:0007669"/>
    <property type="project" value="InterPro"/>
</dbReference>
<feature type="region of interest" description="Disordered" evidence="7">
    <location>
        <begin position="1"/>
        <end position="37"/>
    </location>
</feature>
<reference evidence="9 10" key="1">
    <citation type="submission" date="2017-03" db="EMBL/GenBank/DDBJ databases">
        <title>Draft genome sequence of Streptomyces scabrisporus NF3, endophyte isolated from Amphipterygium adstringens.</title>
        <authorList>
            <person name="Vazquez M."/>
            <person name="Ceapa C.D."/>
            <person name="Rodriguez Luna D."/>
            <person name="Sanchez Esquivel S."/>
        </authorList>
    </citation>
    <scope>NUCLEOTIDE SEQUENCE [LARGE SCALE GENOMIC DNA]</scope>
    <source>
        <strain evidence="9 10">NF3</strain>
    </source>
</reference>
<dbReference type="Pfam" id="PF12833">
    <property type="entry name" value="HTH_18"/>
    <property type="match status" value="1"/>
</dbReference>
<dbReference type="OrthoDB" id="2039152at2"/>
<dbReference type="InterPro" id="IPR011051">
    <property type="entry name" value="RmlC_Cupin_sf"/>
</dbReference>
<organism evidence="9 10">
    <name type="scientific">Embleya scabrispora</name>
    <dbReference type="NCBI Taxonomy" id="159449"/>
    <lineage>
        <taxon>Bacteria</taxon>
        <taxon>Bacillati</taxon>
        <taxon>Actinomycetota</taxon>
        <taxon>Actinomycetes</taxon>
        <taxon>Kitasatosporales</taxon>
        <taxon>Streptomycetaceae</taxon>
        <taxon>Embleya</taxon>
    </lineage>
</organism>
<evidence type="ECO:0000256" key="6">
    <source>
        <dbReference type="ARBA" id="ARBA00079449"/>
    </source>
</evidence>
<dbReference type="PROSITE" id="PS00041">
    <property type="entry name" value="HTH_ARAC_FAMILY_1"/>
    <property type="match status" value="1"/>
</dbReference>
<sequence length="304" mass="32979">MRSVQQVTRSGVGPTREVEPPYAVSTSRLGREVRPGGHTWESHRHLDHELLWGVVGSVTAVVDGVTWMVPPTVGLWVPAGAEHEVTTGPGTDFYATYFRTEVFAPAWACDLPGLVPMYGALREVLLHMRRYDMPFAARSRAERVVFDMLQPLEEAAVDVPMPRDPRALAVARALVARPADPRGLDEFARWSGCSGRTLTRVFTADTGMGFVQWRIQARVRAALTYLAAGLPVSVVARRVGYDSPSAFVAVFRRVTGRTPGHYSGLVCDDDIEPRPVGVRSAAGAPPAAGTRLSAGADQARHSLA</sequence>